<gene>
    <name evidence="9" type="ORF">OM076_34820</name>
</gene>
<feature type="domain" description="RDD" evidence="8">
    <location>
        <begin position="25"/>
        <end position="141"/>
    </location>
</feature>
<comment type="caution">
    <text evidence="9">The sequence shown here is derived from an EMBL/GenBank/DDBJ whole genome shotgun (WGS) entry which is preliminary data.</text>
</comment>
<dbReference type="PANTHER" id="PTHR36115:SF4">
    <property type="entry name" value="MEMBRANE PROTEIN"/>
    <property type="match status" value="1"/>
</dbReference>
<dbReference type="InterPro" id="IPR010432">
    <property type="entry name" value="RDD"/>
</dbReference>
<name>A0A9X3S395_9ACTN</name>
<evidence type="ECO:0000259" key="8">
    <source>
        <dbReference type="Pfam" id="PF06271"/>
    </source>
</evidence>
<keyword evidence="5 7" id="KW-0472">Membrane</keyword>
<dbReference type="InterPro" id="IPR051791">
    <property type="entry name" value="Pra-immunoreactive"/>
</dbReference>
<comment type="subcellular location">
    <subcellularLocation>
        <location evidence="1">Cell membrane</location>
        <topology evidence="1">Multi-pass membrane protein</topology>
    </subcellularLocation>
</comment>
<keyword evidence="10" id="KW-1185">Reference proteome</keyword>
<proteinExistence type="predicted"/>
<feature type="region of interest" description="Disordered" evidence="6">
    <location>
        <begin position="1"/>
        <end position="21"/>
    </location>
</feature>
<dbReference type="GO" id="GO:0005886">
    <property type="term" value="C:plasma membrane"/>
    <property type="evidence" value="ECO:0007669"/>
    <property type="project" value="UniProtKB-SubCell"/>
</dbReference>
<feature type="transmembrane region" description="Helical" evidence="7">
    <location>
        <begin position="31"/>
        <end position="52"/>
    </location>
</feature>
<evidence type="ECO:0000256" key="3">
    <source>
        <dbReference type="ARBA" id="ARBA00022692"/>
    </source>
</evidence>
<evidence type="ECO:0000256" key="1">
    <source>
        <dbReference type="ARBA" id="ARBA00004651"/>
    </source>
</evidence>
<evidence type="ECO:0000256" key="4">
    <source>
        <dbReference type="ARBA" id="ARBA00022989"/>
    </source>
</evidence>
<dbReference type="Proteomes" id="UP001149140">
    <property type="component" value="Unassembled WGS sequence"/>
</dbReference>
<dbReference type="RefSeq" id="WP_270044752.1">
    <property type="nucleotide sequence ID" value="NZ_JAPDOD010000047.1"/>
</dbReference>
<dbReference type="AlphaFoldDB" id="A0A9X3S395"/>
<evidence type="ECO:0000313" key="10">
    <source>
        <dbReference type="Proteomes" id="UP001149140"/>
    </source>
</evidence>
<evidence type="ECO:0000256" key="7">
    <source>
        <dbReference type="SAM" id="Phobius"/>
    </source>
</evidence>
<sequence>MSTQWESAPQAPPGSYSSGPSGPRSGFWRRVAAAIVDFFVLLIPSIILLLIFKNGAAYQLLSTVISLAYFTYFEGGPTGQTVGKRALGIRVYDFREGGSIGYGRGFLRQIGKYLSAIPLGLGYLWMLWDKEKQCWQDKIAGSVVVPADAYR</sequence>
<reference evidence="9" key="1">
    <citation type="submission" date="2022-10" db="EMBL/GenBank/DDBJ databases">
        <title>The WGS of Solirubrobacter ginsenosidimutans DSM 21036.</title>
        <authorList>
            <person name="Jiang Z."/>
        </authorList>
    </citation>
    <scope>NUCLEOTIDE SEQUENCE</scope>
    <source>
        <strain evidence="9">DSM 21036</strain>
    </source>
</reference>
<evidence type="ECO:0000313" key="9">
    <source>
        <dbReference type="EMBL" id="MDA0165495.1"/>
    </source>
</evidence>
<evidence type="ECO:0000256" key="2">
    <source>
        <dbReference type="ARBA" id="ARBA00022475"/>
    </source>
</evidence>
<organism evidence="9 10">
    <name type="scientific">Solirubrobacter ginsenosidimutans</name>
    <dbReference type="NCBI Taxonomy" id="490573"/>
    <lineage>
        <taxon>Bacteria</taxon>
        <taxon>Bacillati</taxon>
        <taxon>Actinomycetota</taxon>
        <taxon>Thermoleophilia</taxon>
        <taxon>Solirubrobacterales</taxon>
        <taxon>Solirubrobacteraceae</taxon>
        <taxon>Solirubrobacter</taxon>
    </lineage>
</organism>
<keyword evidence="2" id="KW-1003">Cell membrane</keyword>
<keyword evidence="4 7" id="KW-1133">Transmembrane helix</keyword>
<dbReference type="Pfam" id="PF06271">
    <property type="entry name" value="RDD"/>
    <property type="match status" value="1"/>
</dbReference>
<accession>A0A9X3S395</accession>
<evidence type="ECO:0000256" key="6">
    <source>
        <dbReference type="SAM" id="MobiDB-lite"/>
    </source>
</evidence>
<keyword evidence="3 7" id="KW-0812">Transmembrane</keyword>
<protein>
    <submittedName>
        <fullName evidence="9">RDD family protein</fullName>
    </submittedName>
</protein>
<dbReference type="PANTHER" id="PTHR36115">
    <property type="entry name" value="PROLINE-RICH ANTIGEN HOMOLOG-RELATED"/>
    <property type="match status" value="1"/>
</dbReference>
<dbReference type="EMBL" id="JAPDOD010000047">
    <property type="protein sequence ID" value="MDA0165495.1"/>
    <property type="molecule type" value="Genomic_DNA"/>
</dbReference>
<evidence type="ECO:0000256" key="5">
    <source>
        <dbReference type="ARBA" id="ARBA00023136"/>
    </source>
</evidence>